<dbReference type="EMBL" id="CYYU01000013">
    <property type="protein sequence ID" value="CUN92579.1"/>
    <property type="molecule type" value="Genomic_DNA"/>
</dbReference>
<reference evidence="1 2" key="1">
    <citation type="submission" date="2015-09" db="EMBL/GenBank/DDBJ databases">
        <authorList>
            <consortium name="Pathogen Informatics"/>
        </authorList>
    </citation>
    <scope>NUCLEOTIDE SEQUENCE [LARGE SCALE GENOMIC DNA]</scope>
    <source>
        <strain evidence="1 2">2789STDY5608828</strain>
    </source>
</reference>
<organism evidence="1 2">
    <name type="scientific">Mitsuokella jalaludinii</name>
    <dbReference type="NCBI Taxonomy" id="187979"/>
    <lineage>
        <taxon>Bacteria</taxon>
        <taxon>Bacillati</taxon>
        <taxon>Bacillota</taxon>
        <taxon>Negativicutes</taxon>
        <taxon>Selenomonadales</taxon>
        <taxon>Selenomonadaceae</taxon>
        <taxon>Mitsuokella</taxon>
    </lineage>
</organism>
<dbReference type="InterPro" id="IPR009693">
    <property type="entry name" value="Glucitol_operon_activator"/>
</dbReference>
<dbReference type="AlphaFoldDB" id="A0A174AXA8"/>
<name>A0A174AXA8_9FIRM</name>
<proteinExistence type="predicted"/>
<evidence type="ECO:0000313" key="2">
    <source>
        <dbReference type="Proteomes" id="UP000095546"/>
    </source>
</evidence>
<keyword evidence="2" id="KW-1185">Reference proteome</keyword>
<protein>
    <submittedName>
        <fullName evidence="1">DNA-binding transcriptional activator GutM</fullName>
    </submittedName>
</protein>
<keyword evidence="1" id="KW-0238">DNA-binding</keyword>
<dbReference type="RefSeq" id="WP_244881915.1">
    <property type="nucleotide sequence ID" value="NZ_CABIWZ010000013.1"/>
</dbReference>
<dbReference type="Proteomes" id="UP000095546">
    <property type="component" value="Unassembled WGS sequence"/>
</dbReference>
<dbReference type="STRING" id="187979.ERS852385_01709"/>
<sequence length="139" mass="15973">MIGMLFLAAIVVWVMQTLLALWQFRRFNRRVKELRRFGRVAIGKSKGRFLAGAIVLLCIDEDCRIIKGELLEGVTVFAKCRPFTALNELNLLSIHKSICEERGLTRQQVRAALNARQDYLSYQELQQEKRHVSVTPAGR</sequence>
<gene>
    <name evidence="1" type="ORF">ERS852385_01709</name>
</gene>
<dbReference type="GeneID" id="83710615"/>
<dbReference type="GO" id="GO:0003677">
    <property type="term" value="F:DNA binding"/>
    <property type="evidence" value="ECO:0007669"/>
    <property type="project" value="UniProtKB-KW"/>
</dbReference>
<dbReference type="Pfam" id="PF06923">
    <property type="entry name" value="GutM"/>
    <property type="match status" value="1"/>
</dbReference>
<accession>A0A174AXA8</accession>
<evidence type="ECO:0000313" key="1">
    <source>
        <dbReference type="EMBL" id="CUN92579.1"/>
    </source>
</evidence>